<name>A0A0A9G3Y2_ARUDO</name>
<organism evidence="2">
    <name type="scientific">Arundo donax</name>
    <name type="common">Giant reed</name>
    <name type="synonym">Donax arundinaceus</name>
    <dbReference type="NCBI Taxonomy" id="35708"/>
    <lineage>
        <taxon>Eukaryota</taxon>
        <taxon>Viridiplantae</taxon>
        <taxon>Streptophyta</taxon>
        <taxon>Embryophyta</taxon>
        <taxon>Tracheophyta</taxon>
        <taxon>Spermatophyta</taxon>
        <taxon>Magnoliopsida</taxon>
        <taxon>Liliopsida</taxon>
        <taxon>Poales</taxon>
        <taxon>Poaceae</taxon>
        <taxon>PACMAD clade</taxon>
        <taxon>Arundinoideae</taxon>
        <taxon>Arundineae</taxon>
        <taxon>Arundo</taxon>
    </lineage>
</organism>
<proteinExistence type="predicted"/>
<protein>
    <submittedName>
        <fullName evidence="2">Uncharacterized protein</fullName>
    </submittedName>
</protein>
<feature type="chain" id="PRO_5002046122" evidence="1">
    <location>
        <begin position="20"/>
        <end position="44"/>
    </location>
</feature>
<reference evidence="2" key="2">
    <citation type="journal article" date="2015" name="Data Brief">
        <title>Shoot transcriptome of the giant reed, Arundo donax.</title>
        <authorList>
            <person name="Barrero R.A."/>
            <person name="Guerrero F.D."/>
            <person name="Moolhuijzen P."/>
            <person name="Goolsby J.A."/>
            <person name="Tidwell J."/>
            <person name="Bellgard S.E."/>
            <person name="Bellgard M.I."/>
        </authorList>
    </citation>
    <scope>NUCLEOTIDE SEQUENCE</scope>
    <source>
        <tissue evidence="2">Shoot tissue taken approximately 20 cm above the soil surface</tissue>
    </source>
</reference>
<evidence type="ECO:0000256" key="1">
    <source>
        <dbReference type="SAM" id="SignalP"/>
    </source>
</evidence>
<evidence type="ECO:0000313" key="2">
    <source>
        <dbReference type="EMBL" id="JAE19207.1"/>
    </source>
</evidence>
<dbReference type="AlphaFoldDB" id="A0A0A9G3Y2"/>
<feature type="signal peptide" evidence="1">
    <location>
        <begin position="1"/>
        <end position="19"/>
    </location>
</feature>
<sequence length="44" mass="4889">MRTWPWCVWAAVGSRVAELSHVTDTPTEWHSWSASAACGACRRA</sequence>
<accession>A0A0A9G3Y2</accession>
<dbReference type="EMBL" id="GBRH01178689">
    <property type="protein sequence ID" value="JAE19207.1"/>
    <property type="molecule type" value="Transcribed_RNA"/>
</dbReference>
<reference evidence="2" key="1">
    <citation type="submission" date="2014-09" db="EMBL/GenBank/DDBJ databases">
        <authorList>
            <person name="Magalhaes I.L.F."/>
            <person name="Oliveira U."/>
            <person name="Santos F.R."/>
            <person name="Vidigal T.H.D.A."/>
            <person name="Brescovit A.D."/>
            <person name="Santos A.J."/>
        </authorList>
    </citation>
    <scope>NUCLEOTIDE SEQUENCE</scope>
    <source>
        <tissue evidence="2">Shoot tissue taken approximately 20 cm above the soil surface</tissue>
    </source>
</reference>
<keyword evidence="1" id="KW-0732">Signal</keyword>